<feature type="signal peptide" evidence="1">
    <location>
        <begin position="1"/>
        <end position="18"/>
    </location>
</feature>
<keyword evidence="1" id="KW-0732">Signal</keyword>
<comment type="caution">
    <text evidence="2">The sequence shown here is derived from an EMBL/GenBank/DDBJ whole genome shotgun (WGS) entry which is preliminary data.</text>
</comment>
<evidence type="ECO:0000256" key="1">
    <source>
        <dbReference type="SAM" id="SignalP"/>
    </source>
</evidence>
<gene>
    <name evidence="2" type="ORF">EDEG_02320</name>
</gene>
<dbReference type="Proteomes" id="UP000003163">
    <property type="component" value="Unassembled WGS sequence"/>
</dbReference>
<feature type="chain" id="PRO_5003820859" evidence="1">
    <location>
        <begin position="19"/>
        <end position="176"/>
    </location>
</feature>
<dbReference type="VEuPathDB" id="MicrosporidiaDB:EDEG_02320"/>
<evidence type="ECO:0000313" key="3">
    <source>
        <dbReference type="Proteomes" id="UP000003163"/>
    </source>
</evidence>
<name>J8ZUI9_EDHAE</name>
<dbReference type="InParanoid" id="J8ZUI9"/>
<reference evidence="2 3" key="1">
    <citation type="submission" date="2011-08" db="EMBL/GenBank/DDBJ databases">
        <authorList>
            <person name="Liu Z.J."/>
            <person name="Shi F.L."/>
            <person name="Lu J.Q."/>
            <person name="Li M."/>
            <person name="Wang Z.L."/>
        </authorList>
    </citation>
    <scope>NUCLEOTIDE SEQUENCE [LARGE SCALE GENOMIC DNA]</scope>
    <source>
        <strain evidence="2 3">USNM 41457</strain>
    </source>
</reference>
<sequence>MFCSMCLNFFYLLSTLKAAEYIHSENIVTNQHFVKNEYQTQSDTEILTHTIQNNNKKYLTSPDIRYKEHRKYDFIKNLCKFNELFYCLTLYSTSPHDEDRRKTKNYSFEIDICFEFMKVNAYTYIFTSNELNNVDSDYSLLKDIMLKHKNEFSAYFSFIQGLNKQNTSDNVFIINF</sequence>
<reference evidence="3" key="2">
    <citation type="submission" date="2015-07" db="EMBL/GenBank/DDBJ databases">
        <title>Contrasting host-pathogen interactions and genome evolution in two generalist and specialist microsporidian pathogens of mosquitoes.</title>
        <authorList>
            <consortium name="The Broad Institute Genomics Platform"/>
            <consortium name="The Broad Institute Genome Sequencing Center for Infectious Disease"/>
            <person name="Cuomo C.A."/>
            <person name="Sanscrainte N.D."/>
            <person name="Goldberg J.M."/>
            <person name="Heiman D."/>
            <person name="Young S."/>
            <person name="Zeng Q."/>
            <person name="Becnel J.J."/>
            <person name="Birren B.W."/>
        </authorList>
    </citation>
    <scope>NUCLEOTIDE SEQUENCE [LARGE SCALE GENOMIC DNA]</scope>
    <source>
        <strain evidence="3">USNM 41457</strain>
    </source>
</reference>
<dbReference type="HOGENOM" id="CLU_1525121_0_0_1"/>
<dbReference type="EMBL" id="AFBI03000040">
    <property type="protein sequence ID" value="EJW03343.1"/>
    <property type="molecule type" value="Genomic_DNA"/>
</dbReference>
<keyword evidence="3" id="KW-1185">Reference proteome</keyword>
<evidence type="ECO:0000313" key="2">
    <source>
        <dbReference type="EMBL" id="EJW03343.1"/>
    </source>
</evidence>
<dbReference type="AlphaFoldDB" id="J8ZUI9"/>
<proteinExistence type="predicted"/>
<protein>
    <submittedName>
        <fullName evidence="2">Uncharacterized protein</fullName>
    </submittedName>
</protein>
<organism evidence="2 3">
    <name type="scientific">Edhazardia aedis (strain USNM 41457)</name>
    <name type="common">Microsporidian parasite</name>
    <dbReference type="NCBI Taxonomy" id="1003232"/>
    <lineage>
        <taxon>Eukaryota</taxon>
        <taxon>Fungi</taxon>
        <taxon>Fungi incertae sedis</taxon>
        <taxon>Microsporidia</taxon>
        <taxon>Edhazardia</taxon>
    </lineage>
</organism>
<accession>J8ZUI9</accession>